<keyword evidence="2" id="KW-0472">Membrane</keyword>
<comment type="similarity">
    <text evidence="1">Belongs to the PC-esterase family. TBL subfamily.</text>
</comment>
<reference evidence="5" key="1">
    <citation type="journal article" date="2017" name="Plant J.">
        <title>The pomegranate (Punica granatum L.) genome and the genomics of punicalagin biosynthesis.</title>
        <authorList>
            <person name="Qin G."/>
            <person name="Xu C."/>
            <person name="Ming R."/>
            <person name="Tang H."/>
            <person name="Guyot R."/>
            <person name="Kramer E.M."/>
            <person name="Hu Y."/>
            <person name="Yi X."/>
            <person name="Qi Y."/>
            <person name="Xu X."/>
            <person name="Gao Z."/>
            <person name="Pan H."/>
            <person name="Jian J."/>
            <person name="Tian Y."/>
            <person name="Yue Z."/>
            <person name="Xu Y."/>
        </authorList>
    </citation>
    <scope>NUCLEOTIDE SEQUENCE [LARGE SCALE GENOMIC DNA]</scope>
    <source>
        <strain evidence="5">cv. Dabenzi</strain>
    </source>
</reference>
<evidence type="ECO:0000256" key="2">
    <source>
        <dbReference type="SAM" id="Phobius"/>
    </source>
</evidence>
<dbReference type="InterPro" id="IPR026057">
    <property type="entry name" value="TBL_C"/>
</dbReference>
<keyword evidence="2" id="KW-0812">Transmembrane</keyword>
<sequence length="140" mass="15292">MEDKPLSTLQRGVALRGSIRRSFYSLMALLVAALIYVGALLGFFGFVLMLKLKGRFNATALLERLRNKGMVFVGDSIQRGQWVSIVCLVEAAIPSDSLKSLSFHHNGSLMVFKAKSSSSIAILSFGKCHVEPRVNFVGAN</sequence>
<dbReference type="EMBL" id="MTKT01005400">
    <property type="protein sequence ID" value="OWM67093.1"/>
    <property type="molecule type" value="Genomic_DNA"/>
</dbReference>
<keyword evidence="2" id="KW-1133">Transmembrane helix</keyword>
<dbReference type="AlphaFoldDB" id="A0A218W3H0"/>
<dbReference type="GO" id="GO:0016413">
    <property type="term" value="F:O-acetyltransferase activity"/>
    <property type="evidence" value="ECO:0007669"/>
    <property type="project" value="InterPro"/>
</dbReference>
<evidence type="ECO:0000256" key="1">
    <source>
        <dbReference type="ARBA" id="ARBA00007727"/>
    </source>
</evidence>
<gene>
    <name evidence="4" type="ORF">CDL15_Pgr000545</name>
</gene>
<dbReference type="PANTHER" id="PTHR32285:SF11">
    <property type="entry name" value="PROTEIN TRICHOME BIREFRINGENCE-LIKE 34"/>
    <property type="match status" value="1"/>
</dbReference>
<dbReference type="InterPro" id="IPR029962">
    <property type="entry name" value="TBL"/>
</dbReference>
<dbReference type="Proteomes" id="UP000197138">
    <property type="component" value="Unassembled WGS sequence"/>
</dbReference>
<feature type="domain" description="Trichome birefringence-like C-terminal" evidence="3">
    <location>
        <begin position="55"/>
        <end position="116"/>
    </location>
</feature>
<evidence type="ECO:0000259" key="3">
    <source>
        <dbReference type="Pfam" id="PF13839"/>
    </source>
</evidence>
<name>A0A218W3H0_PUNGR</name>
<protein>
    <recommendedName>
        <fullName evidence="3">Trichome birefringence-like C-terminal domain-containing protein</fullName>
    </recommendedName>
</protein>
<evidence type="ECO:0000313" key="5">
    <source>
        <dbReference type="Proteomes" id="UP000197138"/>
    </source>
</evidence>
<accession>A0A218W3H0</accession>
<dbReference type="Pfam" id="PF13839">
    <property type="entry name" value="PC-Esterase"/>
    <property type="match status" value="1"/>
</dbReference>
<organism evidence="4 5">
    <name type="scientific">Punica granatum</name>
    <name type="common">Pomegranate</name>
    <dbReference type="NCBI Taxonomy" id="22663"/>
    <lineage>
        <taxon>Eukaryota</taxon>
        <taxon>Viridiplantae</taxon>
        <taxon>Streptophyta</taxon>
        <taxon>Embryophyta</taxon>
        <taxon>Tracheophyta</taxon>
        <taxon>Spermatophyta</taxon>
        <taxon>Magnoliopsida</taxon>
        <taxon>eudicotyledons</taxon>
        <taxon>Gunneridae</taxon>
        <taxon>Pentapetalae</taxon>
        <taxon>rosids</taxon>
        <taxon>malvids</taxon>
        <taxon>Myrtales</taxon>
        <taxon>Lythraceae</taxon>
        <taxon>Punica</taxon>
    </lineage>
</organism>
<dbReference type="GO" id="GO:0005794">
    <property type="term" value="C:Golgi apparatus"/>
    <property type="evidence" value="ECO:0007669"/>
    <property type="project" value="TreeGrafter"/>
</dbReference>
<comment type="caution">
    <text evidence="4">The sequence shown here is derived from an EMBL/GenBank/DDBJ whole genome shotgun (WGS) entry which is preliminary data.</text>
</comment>
<dbReference type="PANTHER" id="PTHR32285">
    <property type="entry name" value="PROTEIN TRICHOME BIREFRINGENCE-LIKE 9-RELATED"/>
    <property type="match status" value="1"/>
</dbReference>
<evidence type="ECO:0000313" key="4">
    <source>
        <dbReference type="EMBL" id="OWM67093.1"/>
    </source>
</evidence>
<feature type="transmembrane region" description="Helical" evidence="2">
    <location>
        <begin position="23"/>
        <end position="50"/>
    </location>
</feature>
<proteinExistence type="inferred from homology"/>